<dbReference type="Proteomes" id="UP000651452">
    <property type="component" value="Unassembled WGS sequence"/>
</dbReference>
<dbReference type="SUPFAM" id="SSF81383">
    <property type="entry name" value="F-box domain"/>
    <property type="match status" value="1"/>
</dbReference>
<dbReference type="Pfam" id="PF12937">
    <property type="entry name" value="F-box-like"/>
    <property type="match status" value="1"/>
</dbReference>
<gene>
    <name evidence="2" type="ORF">EKO04_005822</name>
</gene>
<dbReference type="OrthoDB" id="10262814at2759"/>
<reference evidence="2" key="1">
    <citation type="submission" date="2018-12" db="EMBL/GenBank/DDBJ databases">
        <authorList>
            <person name="Syme R.A."/>
            <person name="Farfan-Caceres L."/>
            <person name="Lichtenzveig J."/>
        </authorList>
    </citation>
    <scope>NUCLEOTIDE SEQUENCE</scope>
    <source>
        <strain evidence="2">Al4</strain>
    </source>
</reference>
<accession>A0A8H7MJL2</accession>
<organism evidence="2 3">
    <name type="scientific">Ascochyta lentis</name>
    <dbReference type="NCBI Taxonomy" id="205686"/>
    <lineage>
        <taxon>Eukaryota</taxon>
        <taxon>Fungi</taxon>
        <taxon>Dikarya</taxon>
        <taxon>Ascomycota</taxon>
        <taxon>Pezizomycotina</taxon>
        <taxon>Dothideomycetes</taxon>
        <taxon>Pleosporomycetidae</taxon>
        <taxon>Pleosporales</taxon>
        <taxon>Pleosporineae</taxon>
        <taxon>Didymellaceae</taxon>
        <taxon>Ascochyta</taxon>
    </lineage>
</organism>
<name>A0A8H7MJL2_9PLEO</name>
<dbReference type="EMBL" id="RZGK01000010">
    <property type="protein sequence ID" value="KAF9695977.1"/>
    <property type="molecule type" value="Genomic_DNA"/>
</dbReference>
<evidence type="ECO:0000259" key="1">
    <source>
        <dbReference type="PROSITE" id="PS50181"/>
    </source>
</evidence>
<dbReference type="PROSITE" id="PS50181">
    <property type="entry name" value="FBOX"/>
    <property type="match status" value="1"/>
</dbReference>
<protein>
    <recommendedName>
        <fullName evidence="1">F-box domain-containing protein</fullName>
    </recommendedName>
</protein>
<evidence type="ECO:0000313" key="3">
    <source>
        <dbReference type="Proteomes" id="UP000651452"/>
    </source>
</evidence>
<dbReference type="CDD" id="cd09917">
    <property type="entry name" value="F-box_SF"/>
    <property type="match status" value="1"/>
</dbReference>
<keyword evidence="3" id="KW-1185">Reference proteome</keyword>
<dbReference type="InterPro" id="IPR036047">
    <property type="entry name" value="F-box-like_dom_sf"/>
</dbReference>
<dbReference type="AlphaFoldDB" id="A0A8H7MJL2"/>
<reference evidence="2" key="2">
    <citation type="submission" date="2020-09" db="EMBL/GenBank/DDBJ databases">
        <title>Reference genome assembly for Australian Ascochyta lentis isolate Al4.</title>
        <authorList>
            <person name="Lee R.C."/>
            <person name="Farfan-Caceres L.M."/>
            <person name="Debler J.W."/>
            <person name="Williams A.H."/>
            <person name="Henares B.M."/>
        </authorList>
    </citation>
    <scope>NUCLEOTIDE SEQUENCE</scope>
    <source>
        <strain evidence="2">Al4</strain>
    </source>
</reference>
<dbReference type="Gene3D" id="1.20.1280.50">
    <property type="match status" value="1"/>
</dbReference>
<sequence length="422" mass="48729">MPFESLPAEIQIEIFSYLQGSSLKAVRGVCRAFRDHAEPTLFRYVIATTRYQSLGAFQKISLFPVFQKHVREIVFDGSLYDGLFAEEEKAYHRQAAKFPNLEQGFQWHKHGRWKRYRQLFKEQEEMKSDGILVQTISKALEWMPNVSCITYSPQPRHLPVEAKELRDLIPSGVTARSVIAHAFSDHPFRQLVAALYVSQFTEIREFRTEAFDAMSGTEFALDIFDLPHANDMAAGKFLFQRLETLVLNMALRMPNGPLFSATLDRFAELLECSTNLQHLHLHPTHWKSEIGARPLFSRLGLQTTWPKLRSLSLTGVLANEVDFSDMIERHKETLISVKFSKCSLFAGVWADIVDEVVYGTNIFPFVLDRVNERQLHNRDFASLNTSERELWMYEGRINVTKDGDRNFIERNPARKSVYGSRK</sequence>
<evidence type="ECO:0000313" key="2">
    <source>
        <dbReference type="EMBL" id="KAF9695977.1"/>
    </source>
</evidence>
<feature type="domain" description="F-box" evidence="1">
    <location>
        <begin position="1"/>
        <end position="54"/>
    </location>
</feature>
<dbReference type="InterPro" id="IPR001810">
    <property type="entry name" value="F-box_dom"/>
</dbReference>
<proteinExistence type="predicted"/>
<comment type="caution">
    <text evidence="2">The sequence shown here is derived from an EMBL/GenBank/DDBJ whole genome shotgun (WGS) entry which is preliminary data.</text>
</comment>